<reference evidence="8 9" key="1">
    <citation type="submission" date="2020-04" db="EMBL/GenBank/DDBJ databases">
        <title>Perkinsus olseni comparative genomics.</title>
        <authorList>
            <person name="Bogema D.R."/>
        </authorList>
    </citation>
    <scope>NUCLEOTIDE SEQUENCE [LARGE SCALE GENOMIC DNA]</scope>
    <source>
        <strain evidence="8">ATCC PRA-205</strain>
    </source>
</reference>
<feature type="transmembrane region" description="Helical" evidence="7">
    <location>
        <begin position="523"/>
        <end position="546"/>
    </location>
</feature>
<dbReference type="EMBL" id="JABANM010020507">
    <property type="protein sequence ID" value="KAF4722719.1"/>
    <property type="molecule type" value="Genomic_DNA"/>
</dbReference>
<evidence type="ECO:0000256" key="6">
    <source>
        <dbReference type="SAM" id="MobiDB-lite"/>
    </source>
</evidence>
<evidence type="ECO:0000313" key="9">
    <source>
        <dbReference type="Proteomes" id="UP000574390"/>
    </source>
</evidence>
<organism evidence="8 9">
    <name type="scientific">Perkinsus olseni</name>
    <name type="common">Perkinsus atlanticus</name>
    <dbReference type="NCBI Taxonomy" id="32597"/>
    <lineage>
        <taxon>Eukaryota</taxon>
        <taxon>Sar</taxon>
        <taxon>Alveolata</taxon>
        <taxon>Perkinsozoa</taxon>
        <taxon>Perkinsea</taxon>
        <taxon>Perkinsida</taxon>
        <taxon>Perkinsidae</taxon>
        <taxon>Perkinsus</taxon>
    </lineage>
</organism>
<feature type="transmembrane region" description="Helical" evidence="7">
    <location>
        <begin position="459"/>
        <end position="478"/>
    </location>
</feature>
<feature type="transmembrane region" description="Helical" evidence="7">
    <location>
        <begin position="369"/>
        <end position="398"/>
    </location>
</feature>
<dbReference type="Pfam" id="PF06965">
    <property type="entry name" value="Na_H_antiport_1"/>
    <property type="match status" value="1"/>
</dbReference>
<evidence type="ECO:0000256" key="4">
    <source>
        <dbReference type="ARBA" id="ARBA00022989"/>
    </source>
</evidence>
<feature type="transmembrane region" description="Helical" evidence="7">
    <location>
        <begin position="313"/>
        <end position="336"/>
    </location>
</feature>
<keyword evidence="5 7" id="KW-0472">Membrane</keyword>
<dbReference type="GO" id="GO:0006885">
    <property type="term" value="P:regulation of pH"/>
    <property type="evidence" value="ECO:0007669"/>
    <property type="project" value="InterPro"/>
</dbReference>
<dbReference type="Gene3D" id="1.20.1530.10">
    <property type="entry name" value="Na+/H+ antiporter like domain"/>
    <property type="match status" value="2"/>
</dbReference>
<dbReference type="InterPro" id="IPR023171">
    <property type="entry name" value="Na/H_antiporter_dom_sf"/>
</dbReference>
<dbReference type="PANTHER" id="PTHR30341:SF0">
    <property type="entry name" value="NA(+)_H(+) ANTIPORTER NHAA"/>
    <property type="match status" value="1"/>
</dbReference>
<evidence type="ECO:0000313" key="8">
    <source>
        <dbReference type="EMBL" id="KAF4722719.1"/>
    </source>
</evidence>
<evidence type="ECO:0000256" key="2">
    <source>
        <dbReference type="ARBA" id="ARBA00022475"/>
    </source>
</evidence>
<feature type="region of interest" description="Disordered" evidence="6">
    <location>
        <begin position="1"/>
        <end position="26"/>
    </location>
</feature>
<feature type="transmembrane region" description="Helical" evidence="7">
    <location>
        <begin position="196"/>
        <end position="214"/>
    </location>
</feature>
<evidence type="ECO:0000256" key="3">
    <source>
        <dbReference type="ARBA" id="ARBA00022692"/>
    </source>
</evidence>
<name>A0A7J6RPL4_PEROL</name>
<comment type="caution">
    <text evidence="8">The sequence shown here is derived from an EMBL/GenBank/DDBJ whole genome shotgun (WGS) entry which is preliminary data.</text>
</comment>
<dbReference type="GO" id="GO:0005886">
    <property type="term" value="C:plasma membrane"/>
    <property type="evidence" value="ECO:0007669"/>
    <property type="project" value="UniProtKB-SubCell"/>
</dbReference>
<evidence type="ECO:0000256" key="5">
    <source>
        <dbReference type="ARBA" id="ARBA00023136"/>
    </source>
</evidence>
<keyword evidence="2" id="KW-1003">Cell membrane</keyword>
<dbReference type="Proteomes" id="UP000574390">
    <property type="component" value="Unassembled WGS sequence"/>
</dbReference>
<dbReference type="AlphaFoldDB" id="A0A7J6RPL4"/>
<comment type="subcellular location">
    <subcellularLocation>
        <location evidence="1">Cell inner membrane</location>
        <topology evidence="1">Multi-pass membrane protein</topology>
    </subcellularLocation>
</comment>
<evidence type="ECO:0000256" key="1">
    <source>
        <dbReference type="ARBA" id="ARBA00004429"/>
    </source>
</evidence>
<feature type="transmembrane region" description="Helical" evidence="7">
    <location>
        <begin position="558"/>
        <end position="577"/>
    </location>
</feature>
<feature type="transmembrane region" description="Helical" evidence="7">
    <location>
        <begin position="484"/>
        <end position="511"/>
    </location>
</feature>
<keyword evidence="3 7" id="KW-0812">Transmembrane</keyword>
<feature type="transmembrane region" description="Helical" evidence="7">
    <location>
        <begin position="288"/>
        <end position="307"/>
    </location>
</feature>
<dbReference type="InterPro" id="IPR004670">
    <property type="entry name" value="NhaA"/>
</dbReference>
<gene>
    <name evidence="8" type="ORF">FOZ62_020754</name>
</gene>
<feature type="transmembrane region" description="Helical" evidence="7">
    <location>
        <begin position="138"/>
        <end position="157"/>
    </location>
</feature>
<feature type="transmembrane region" description="Helical" evidence="7">
    <location>
        <begin position="345"/>
        <end position="363"/>
    </location>
</feature>
<evidence type="ECO:0000256" key="7">
    <source>
        <dbReference type="SAM" id="Phobius"/>
    </source>
</evidence>
<protein>
    <submittedName>
        <fullName evidence="8">Uncharacterized protein</fullName>
    </submittedName>
</protein>
<accession>A0A7J6RPL4</accession>
<sequence length="594" mass="65080">MPVEPQTGASAASPNPVDSDGIPEIPHNEISADQVTMHRAYTEHLPHYGFVKPCSPQEEMDLSPNRLNPGFIADEIEFGRARTQPISLFEHRRWKVHHNLNKKDKFFRGHDERLHDGGGSATKYFRTKRHWYLYIRRLVTIYFVPLQLGVITGLLWAKIDYDNYVYVWGTDDDESVDLGFSIAHHPVTLHFILNDIFMAFFFGIAMVEIVLALLPGGALSPVAKAIVPLLCSFTALTAAIAFNETPLPGTLGGILGPIGVFFSLMYIQKAAGAFDDSQFEFSELLEGWGVVVATDISIAWLIATIVFCSAHTAIRFLLVLAVADDVGGMLIIAFFYPSEHESNQWYLFMCVGACLVALLLRIFKFRHWLWYIALAGPLAWYGLLASGVHASLALCLVVPFMPKYILIDQPPRDASEPTTATLPDPNPVTVEAPQRQQTVVDGKRVVEGPLEHFDHDCSFFVHCGLFFFALANAGVQFTEDAFGWITFNVVVSLIFGKCIGIFTLGSIALLIPNLSLPHGMGHLHLFIVGVVSGVGLTVALVVAHAAYSQRELLDQAKLGALLSLLAGPIAIALGIVLKIDKVSAPPPSGPPASV</sequence>
<proteinExistence type="predicted"/>
<dbReference type="GO" id="GO:0015385">
    <property type="term" value="F:sodium:proton antiporter activity"/>
    <property type="evidence" value="ECO:0007669"/>
    <property type="project" value="TreeGrafter"/>
</dbReference>
<keyword evidence="4 7" id="KW-1133">Transmembrane helix</keyword>
<dbReference type="PANTHER" id="PTHR30341">
    <property type="entry name" value="SODIUM ION/PROTON ANTIPORTER NHAA-RELATED"/>
    <property type="match status" value="1"/>
</dbReference>
<feature type="transmembrane region" description="Helical" evidence="7">
    <location>
        <begin position="226"/>
        <end position="243"/>
    </location>
</feature>